<keyword evidence="5" id="KW-0472">Membrane</keyword>
<dbReference type="GO" id="GO:0016787">
    <property type="term" value="F:hydrolase activity"/>
    <property type="evidence" value="ECO:0007669"/>
    <property type="project" value="UniProtKB-UniRule"/>
</dbReference>
<protein>
    <submittedName>
        <fullName evidence="7">Putative acylesterase/phospholipase RssA</fullName>
    </submittedName>
</protein>
<evidence type="ECO:0000313" key="7">
    <source>
        <dbReference type="EMBL" id="REG99788.1"/>
    </source>
</evidence>
<name>A0A3E0ENM6_9FLAO</name>
<sequence length="899" mass="103536">MNVSYCTNFCCIKLIIRIIVAMEDKKRVIAWAKNYLRGEDISNTVPFEDLYQSLIQYEQYGYATEILLKKIADNEDQGAEIKLSKYQDLADNIYKDSTLSSYFKFDKAINVLKSFCDLEHTKNSKTLGIAGAIYRSKWKFDHQFHNLLQSRAYYKKGYLIWKNKMHKSIQIETDCINTAVNYANLNELIVIENLEQLSETCEITSETITRFETAQNTRNEIIQAYLEDADEVIFKEGIEAKEKLYTALAEAFFGLRMYNKALYFIKLHIQDKKESWQIKSFSKQIYNLANYQRTEKCQKSTNKDPFQEKEIIEEGQNSCLIALNLQADDNNDEKSIKQKPQNKVGIGLSGGGFRASLFHIGVLAALAEKDKLKDIEVISCVSGGSIIGAFYYLKVKQLFESKTDEDILQADYIQIVKEIETEFLDAVQKNIRMRLLTNFSKNLKMWKGSSYSRSNRLGELYEEYFYNPLLSKKDSSPIFMNDLFILPFGKESFKLNDDNWKRINKVPQLILNATAVNTGHNWQFTASWMGEPPTYISDEFDVKPRLRRMYYENAPEQYQNFRLGYAVAASSCVPVLFQPLVLKGLYKNFDLELIDGGVHDNQGIASILEQECNEIIVSDASAQMPDNAIHTGNAMSLFFRVDTILQERLREIQLLDLKSRKYTSIVNKLSIVHLKNGLEQLPVSWIDCTDVNRGILYDKEIEDENALLKYGMMKKIQKGLSEVRTDLDSFNDLEAYALMYSGYKQMMHEKGAAIMKNENWNFLKVADSCTFPAKEMPLVRQLKVSSYVPFKIVRMSKILTFAVLGIGSIVLIFILFGLICNWSNPKPFYQIDISYNFIGVTLIVFLTGFLSKFLSKAINIESIAKKKAVLLLLITAGWLFFNIYISIFNPWYNKLGKLK</sequence>
<proteinExistence type="predicted"/>
<organism evidence="7 8">
    <name type="scientific">Flavobacterium aquicola</name>
    <dbReference type="NCBI Taxonomy" id="1682742"/>
    <lineage>
        <taxon>Bacteria</taxon>
        <taxon>Pseudomonadati</taxon>
        <taxon>Bacteroidota</taxon>
        <taxon>Flavobacteriia</taxon>
        <taxon>Flavobacteriales</taxon>
        <taxon>Flavobacteriaceae</taxon>
        <taxon>Flavobacterium</taxon>
    </lineage>
</organism>
<comment type="caution">
    <text evidence="7">The sequence shown here is derived from an EMBL/GenBank/DDBJ whole genome shotgun (WGS) entry which is preliminary data.</text>
</comment>
<evidence type="ECO:0000256" key="5">
    <source>
        <dbReference type="SAM" id="Phobius"/>
    </source>
</evidence>
<dbReference type="EMBL" id="QUNI01000004">
    <property type="protein sequence ID" value="REG99788.1"/>
    <property type="molecule type" value="Genomic_DNA"/>
</dbReference>
<dbReference type="AlphaFoldDB" id="A0A3E0ENM6"/>
<evidence type="ECO:0000256" key="3">
    <source>
        <dbReference type="ARBA" id="ARBA00023098"/>
    </source>
</evidence>
<comment type="caution">
    <text evidence="4">Lacks conserved residue(s) required for the propagation of feature annotation.</text>
</comment>
<dbReference type="Gene3D" id="3.40.1090.10">
    <property type="entry name" value="Cytosolic phospholipase A2 catalytic domain"/>
    <property type="match status" value="1"/>
</dbReference>
<keyword evidence="3 4" id="KW-0443">Lipid metabolism</keyword>
<dbReference type="Proteomes" id="UP000257136">
    <property type="component" value="Unassembled WGS sequence"/>
</dbReference>
<keyword evidence="5" id="KW-0812">Transmembrane</keyword>
<feature type="domain" description="PNPLA" evidence="6">
    <location>
        <begin position="347"/>
        <end position="608"/>
    </location>
</feature>
<feature type="transmembrane region" description="Helical" evidence="5">
    <location>
        <begin position="870"/>
        <end position="892"/>
    </location>
</feature>
<keyword evidence="1 4" id="KW-0378">Hydrolase</keyword>
<feature type="active site" description="Nucleophile" evidence="4">
    <location>
        <position position="382"/>
    </location>
</feature>
<evidence type="ECO:0000256" key="2">
    <source>
        <dbReference type="ARBA" id="ARBA00022963"/>
    </source>
</evidence>
<dbReference type="InterPro" id="IPR002641">
    <property type="entry name" value="PNPLA_dom"/>
</dbReference>
<dbReference type="SUPFAM" id="SSF52151">
    <property type="entry name" value="FabD/lysophospholipase-like"/>
    <property type="match status" value="1"/>
</dbReference>
<evidence type="ECO:0000256" key="4">
    <source>
        <dbReference type="PROSITE-ProRule" id="PRU01161"/>
    </source>
</evidence>
<feature type="transmembrane region" description="Helical" evidence="5">
    <location>
        <begin position="798"/>
        <end position="819"/>
    </location>
</feature>
<dbReference type="GO" id="GO:0016042">
    <property type="term" value="P:lipid catabolic process"/>
    <property type="evidence" value="ECO:0007669"/>
    <property type="project" value="UniProtKB-UniRule"/>
</dbReference>
<keyword evidence="5" id="KW-1133">Transmembrane helix</keyword>
<evidence type="ECO:0000313" key="8">
    <source>
        <dbReference type="Proteomes" id="UP000257136"/>
    </source>
</evidence>
<accession>A0A3E0ENM6</accession>
<keyword evidence="2 4" id="KW-0442">Lipid degradation</keyword>
<dbReference type="InterPro" id="IPR016035">
    <property type="entry name" value="Acyl_Trfase/lysoPLipase"/>
</dbReference>
<dbReference type="PANTHER" id="PTHR14226">
    <property type="entry name" value="NEUROPATHY TARGET ESTERASE/SWISS CHEESE D.MELANOGASTER"/>
    <property type="match status" value="1"/>
</dbReference>
<feature type="active site" description="Proton acceptor" evidence="4">
    <location>
        <position position="595"/>
    </location>
</feature>
<gene>
    <name evidence="7" type="ORF">C8P67_104425</name>
</gene>
<feature type="transmembrane region" description="Helical" evidence="5">
    <location>
        <begin position="831"/>
        <end position="850"/>
    </location>
</feature>
<dbReference type="PROSITE" id="PS51635">
    <property type="entry name" value="PNPLA"/>
    <property type="match status" value="1"/>
</dbReference>
<evidence type="ECO:0000256" key="1">
    <source>
        <dbReference type="ARBA" id="ARBA00022801"/>
    </source>
</evidence>
<evidence type="ECO:0000259" key="6">
    <source>
        <dbReference type="PROSITE" id="PS51635"/>
    </source>
</evidence>
<feature type="short sequence motif" description="DGA/G" evidence="4">
    <location>
        <begin position="595"/>
        <end position="597"/>
    </location>
</feature>
<dbReference type="InterPro" id="IPR050301">
    <property type="entry name" value="NTE"/>
</dbReference>
<dbReference type="PANTHER" id="PTHR14226:SF29">
    <property type="entry name" value="NEUROPATHY TARGET ESTERASE SWS"/>
    <property type="match status" value="1"/>
</dbReference>
<dbReference type="Pfam" id="PF01734">
    <property type="entry name" value="Patatin"/>
    <property type="match status" value="1"/>
</dbReference>
<reference evidence="7 8" key="1">
    <citation type="submission" date="2018-08" db="EMBL/GenBank/DDBJ databases">
        <title>Genomic Encyclopedia of Archaeal and Bacterial Type Strains, Phase II (KMG-II): from individual species to whole genera.</title>
        <authorList>
            <person name="Goeker M."/>
        </authorList>
    </citation>
    <scope>NUCLEOTIDE SEQUENCE [LARGE SCALE GENOMIC DNA]</scope>
    <source>
        <strain evidence="7 8">DSM 100880</strain>
    </source>
</reference>
<keyword evidence="8" id="KW-1185">Reference proteome</keyword>